<dbReference type="AlphaFoldDB" id="A0A830EQL5"/>
<dbReference type="EMBL" id="BMPD01000002">
    <property type="protein sequence ID" value="GGK63427.1"/>
    <property type="molecule type" value="Genomic_DNA"/>
</dbReference>
<reference evidence="1" key="1">
    <citation type="journal article" date="2014" name="Int. J. Syst. Evol. Microbiol.">
        <title>Complete genome sequence of Corynebacterium casei LMG S-19264T (=DSM 44701T), isolated from a smear-ripened cheese.</title>
        <authorList>
            <consortium name="US DOE Joint Genome Institute (JGI-PGF)"/>
            <person name="Walter F."/>
            <person name="Albersmeier A."/>
            <person name="Kalinowski J."/>
            <person name="Ruckert C."/>
        </authorList>
    </citation>
    <scope>NUCLEOTIDE SEQUENCE</scope>
    <source>
        <strain evidence="1">JCM 19018</strain>
    </source>
</reference>
<accession>A0A830EQL5</accession>
<proteinExistence type="predicted"/>
<sequence>MSGDDTEAVDVDPEMFQRGLDALEAAESSLEQLGEEIHELDTGLTHSDTVALLYGRANSLNKTEIRDAFDTLEDVRSKQTHTLLKRLLADQSAELNLKEADAFLDELDRLTRRYGEGSA</sequence>
<reference evidence="1" key="2">
    <citation type="submission" date="2020-09" db="EMBL/GenBank/DDBJ databases">
        <authorList>
            <person name="Sun Q."/>
            <person name="Ohkuma M."/>
        </authorList>
    </citation>
    <scope>NUCLEOTIDE SEQUENCE</scope>
    <source>
        <strain evidence="1">JCM 19018</strain>
    </source>
</reference>
<name>A0A830EQL5_9EURY</name>
<dbReference type="RefSeq" id="WP_188976694.1">
    <property type="nucleotide sequence ID" value="NZ_BMPD01000002.1"/>
</dbReference>
<gene>
    <name evidence="1" type="ORF">GCM10009067_14720</name>
</gene>
<organism evidence="1 2">
    <name type="scientific">Haloarcula sebkhae</name>
    <dbReference type="NCBI Taxonomy" id="932660"/>
    <lineage>
        <taxon>Archaea</taxon>
        <taxon>Methanobacteriati</taxon>
        <taxon>Methanobacteriota</taxon>
        <taxon>Stenosarchaea group</taxon>
        <taxon>Halobacteria</taxon>
        <taxon>Halobacteriales</taxon>
        <taxon>Haloarculaceae</taxon>
        <taxon>Haloarcula</taxon>
    </lineage>
</organism>
<comment type="caution">
    <text evidence="1">The sequence shown here is derived from an EMBL/GenBank/DDBJ whole genome shotgun (WGS) entry which is preliminary data.</text>
</comment>
<evidence type="ECO:0000313" key="2">
    <source>
        <dbReference type="Proteomes" id="UP000614221"/>
    </source>
</evidence>
<protein>
    <submittedName>
        <fullName evidence="1">Uncharacterized protein</fullName>
    </submittedName>
</protein>
<dbReference type="Proteomes" id="UP000614221">
    <property type="component" value="Unassembled WGS sequence"/>
</dbReference>
<evidence type="ECO:0000313" key="1">
    <source>
        <dbReference type="EMBL" id="GGK63427.1"/>
    </source>
</evidence>